<keyword evidence="8 10" id="KW-1133">Transmembrane helix</keyword>
<dbReference type="InterPro" id="IPR044857">
    <property type="entry name" value="T7SS_EccB_R1"/>
</dbReference>
<keyword evidence="7" id="KW-0067">ATP-binding</keyword>
<name>A0A7R7HV25_9ACTN</name>
<evidence type="ECO:0000256" key="2">
    <source>
        <dbReference type="ARBA" id="ARBA00008149"/>
    </source>
</evidence>
<evidence type="ECO:0000256" key="4">
    <source>
        <dbReference type="ARBA" id="ARBA00022692"/>
    </source>
</evidence>
<gene>
    <name evidence="11" type="ORF">Athai_07610</name>
</gene>
<evidence type="ECO:0000256" key="3">
    <source>
        <dbReference type="ARBA" id="ARBA00022475"/>
    </source>
</evidence>
<comment type="similarity">
    <text evidence="2">Belongs to the EccB family.</text>
</comment>
<dbReference type="GO" id="GO:0005524">
    <property type="term" value="F:ATP binding"/>
    <property type="evidence" value="ECO:0007669"/>
    <property type="project" value="UniProtKB-KW"/>
</dbReference>
<evidence type="ECO:0000256" key="8">
    <source>
        <dbReference type="ARBA" id="ARBA00022989"/>
    </source>
</evidence>
<dbReference type="KEGG" id="atl:Athai_07610"/>
<evidence type="ECO:0000256" key="9">
    <source>
        <dbReference type="ARBA" id="ARBA00023136"/>
    </source>
</evidence>
<dbReference type="InterPro" id="IPR007795">
    <property type="entry name" value="T7SS_EccB"/>
</dbReference>
<keyword evidence="6" id="KW-0378">Hydrolase</keyword>
<dbReference type="RefSeq" id="WP_203960180.1">
    <property type="nucleotide sequence ID" value="NZ_AP023355.1"/>
</dbReference>
<evidence type="ECO:0000256" key="5">
    <source>
        <dbReference type="ARBA" id="ARBA00022741"/>
    </source>
</evidence>
<dbReference type="GO" id="GO:0005576">
    <property type="term" value="C:extracellular region"/>
    <property type="evidence" value="ECO:0007669"/>
    <property type="project" value="TreeGrafter"/>
</dbReference>
<dbReference type="PANTHER" id="PTHR40765">
    <property type="entry name" value="ESX-2 SECRETION SYSTEM ATPASE ECCB2"/>
    <property type="match status" value="1"/>
</dbReference>
<evidence type="ECO:0000256" key="10">
    <source>
        <dbReference type="SAM" id="Phobius"/>
    </source>
</evidence>
<dbReference type="NCBIfam" id="TIGR03919">
    <property type="entry name" value="T7SS_EccB"/>
    <property type="match status" value="1"/>
</dbReference>
<keyword evidence="3" id="KW-1003">Cell membrane</keyword>
<dbReference type="InterPro" id="IPR042485">
    <property type="entry name" value="T7SS_EccB_R3"/>
</dbReference>
<evidence type="ECO:0000256" key="7">
    <source>
        <dbReference type="ARBA" id="ARBA00022840"/>
    </source>
</evidence>
<dbReference type="GO" id="GO:0005886">
    <property type="term" value="C:plasma membrane"/>
    <property type="evidence" value="ECO:0007669"/>
    <property type="project" value="UniProtKB-SubCell"/>
</dbReference>
<keyword evidence="5" id="KW-0547">Nucleotide-binding</keyword>
<dbReference type="Pfam" id="PF05108">
    <property type="entry name" value="T7SS_ESX1_EccB"/>
    <property type="match status" value="1"/>
</dbReference>
<dbReference type="AlphaFoldDB" id="A0A7R7HV25"/>
<feature type="transmembrane region" description="Helical" evidence="10">
    <location>
        <begin position="40"/>
        <end position="61"/>
    </location>
</feature>
<proteinExistence type="inferred from homology"/>
<dbReference type="PANTHER" id="PTHR40765:SF2">
    <property type="entry name" value="ESX-2 SECRETION SYSTEM ATPASE ECCB2"/>
    <property type="match status" value="1"/>
</dbReference>
<sequence length="469" mass="48602">MASRKDQLHSYQFLLRRVISAVVMRETDPAQAPLRRGTGAAFAGVMIAVIVAAAFGVIGIFTKVGSTSWKQDGTVVVEKETGATYVYNNELLTPTLNYASALLLAGKETPTTVTVPRDSLASVGRGIMRGIRDAPTALPDAKRVTGTPWTLCSVPSQDSNGHAITRTSLAVGRGANGGADLGDKGLLVKDSQSGDTYLVWHSTRYRIQSPDTVVPSLFGAQVNPTMVGLAWLNGLPAGMDVGPIEVPDRGKASSAVSGHTVGDVLFDRTGSGGKQYYLVLSDGVAAITDLQRAILAGQYATHPQEVPAAEINGMAKSGKLAQPNNTGVRAPGSAPHLTDAGSTSTCAVYRSAAQAPRIVVGAAESAVSTRTQQQTQDGNALADAVWVPSAHIAVVRAMSSSSSVTGTYDLVTDDGVRFGVPTVAALHMLGYQEQQAVSMPAGLVSRIPAGPTLDPKAAAVAVDMQKSGN</sequence>
<accession>A0A7R7HV25</accession>
<dbReference type="Gene3D" id="2.40.50.910">
    <property type="entry name" value="Type VII secretion system EccB, repeat 3 domain"/>
    <property type="match status" value="1"/>
</dbReference>
<evidence type="ECO:0000313" key="12">
    <source>
        <dbReference type="Proteomes" id="UP000611640"/>
    </source>
</evidence>
<evidence type="ECO:0000313" key="11">
    <source>
        <dbReference type="EMBL" id="BCJ33258.1"/>
    </source>
</evidence>
<reference evidence="11 12" key="1">
    <citation type="submission" date="2020-08" db="EMBL/GenBank/DDBJ databases">
        <title>Whole genome shotgun sequence of Actinocatenispora thailandica NBRC 105041.</title>
        <authorList>
            <person name="Komaki H."/>
            <person name="Tamura T."/>
        </authorList>
    </citation>
    <scope>NUCLEOTIDE SEQUENCE [LARGE SCALE GENOMIC DNA]</scope>
    <source>
        <strain evidence="11 12">NBRC 105041</strain>
    </source>
</reference>
<dbReference type="GO" id="GO:0016787">
    <property type="term" value="F:hydrolase activity"/>
    <property type="evidence" value="ECO:0007669"/>
    <property type="project" value="UniProtKB-KW"/>
</dbReference>
<protein>
    <submittedName>
        <fullName evidence="11">Type VII secretion protein EccB</fullName>
    </submittedName>
</protein>
<comment type="subcellular location">
    <subcellularLocation>
        <location evidence="1">Cell membrane</location>
        <topology evidence="1">Single-pass membrane protein</topology>
    </subcellularLocation>
</comment>
<evidence type="ECO:0000256" key="6">
    <source>
        <dbReference type="ARBA" id="ARBA00022801"/>
    </source>
</evidence>
<keyword evidence="9 10" id="KW-0472">Membrane</keyword>
<dbReference type="EMBL" id="AP023355">
    <property type="protein sequence ID" value="BCJ33258.1"/>
    <property type="molecule type" value="Genomic_DNA"/>
</dbReference>
<keyword evidence="4 10" id="KW-0812">Transmembrane</keyword>
<organism evidence="11 12">
    <name type="scientific">Actinocatenispora thailandica</name>
    <dbReference type="NCBI Taxonomy" id="227318"/>
    <lineage>
        <taxon>Bacteria</taxon>
        <taxon>Bacillati</taxon>
        <taxon>Actinomycetota</taxon>
        <taxon>Actinomycetes</taxon>
        <taxon>Micromonosporales</taxon>
        <taxon>Micromonosporaceae</taxon>
        <taxon>Actinocatenispora</taxon>
    </lineage>
</organism>
<keyword evidence="12" id="KW-1185">Reference proteome</keyword>
<dbReference type="Gene3D" id="3.30.2390.20">
    <property type="entry name" value="Type VII secretion system EccB, repeat 1 domain"/>
    <property type="match status" value="1"/>
</dbReference>
<dbReference type="Proteomes" id="UP000611640">
    <property type="component" value="Chromosome"/>
</dbReference>
<evidence type="ECO:0000256" key="1">
    <source>
        <dbReference type="ARBA" id="ARBA00004162"/>
    </source>
</evidence>